<dbReference type="EMBL" id="MZ420154">
    <property type="protein sequence ID" value="QYA18307.1"/>
    <property type="molecule type" value="Genomic_DNA"/>
</dbReference>
<proteinExistence type="predicted"/>
<sequence>MNPAYAANFNLYFDLSLDRWSVMFSKVASTNTVEKLMKDIRDKSKQAKVLGEDKLMREFVGAMKIHEDCLIDDESFEKSFKDNTRATVGEMAVFVNFIKTYWPKLSPVDKEAFRGDLLNMIMISEGMDV</sequence>
<organism evidence="1">
    <name type="scientific">Clandestinovirus</name>
    <dbReference type="NCBI Taxonomy" id="2831644"/>
    <lineage>
        <taxon>Viruses</taxon>
    </lineage>
</organism>
<name>A0A8F8PMY8_9VIRU</name>
<protein>
    <submittedName>
        <fullName evidence="1">Putative importin beta protein</fullName>
    </submittedName>
</protein>
<evidence type="ECO:0000313" key="1">
    <source>
        <dbReference type="EMBL" id="QYA18307.1"/>
    </source>
</evidence>
<reference evidence="1" key="1">
    <citation type="submission" date="2021-06" db="EMBL/GenBank/DDBJ databases">
        <authorList>
            <person name="Rolland C."/>
        </authorList>
    </citation>
    <scope>NUCLEOTIDE SEQUENCE</scope>
    <source>
        <strain evidence="1">347.936635</strain>
    </source>
</reference>
<accession>A0A8F8PMY8</accession>
<gene>
    <name evidence="1" type="ORF">KOM_12_37</name>
</gene>